<dbReference type="EMBL" id="JBHLUB010000029">
    <property type="protein sequence ID" value="MFC0582188.1"/>
    <property type="molecule type" value="Genomic_DNA"/>
</dbReference>
<evidence type="ECO:0000313" key="3">
    <source>
        <dbReference type="EMBL" id="MFC0582188.1"/>
    </source>
</evidence>
<dbReference type="Proteomes" id="UP001589862">
    <property type="component" value="Unassembled WGS sequence"/>
</dbReference>
<accession>A0ABV6PAR1</accession>
<comment type="caution">
    <text evidence="3">The sequence shown here is derived from an EMBL/GenBank/DDBJ whole genome shotgun (WGS) entry which is preliminary data.</text>
</comment>
<protein>
    <recommendedName>
        <fullName evidence="5">YtxH domain-containing protein</fullName>
    </recommendedName>
</protein>
<keyword evidence="2" id="KW-0812">Transmembrane</keyword>
<gene>
    <name evidence="3" type="ORF">ACFFFR_07300</name>
</gene>
<keyword evidence="4" id="KW-1185">Reference proteome</keyword>
<organism evidence="3 4">
    <name type="scientific">Micrococcoides hystricis</name>
    <dbReference type="NCBI Taxonomy" id="1572761"/>
    <lineage>
        <taxon>Bacteria</taxon>
        <taxon>Bacillati</taxon>
        <taxon>Actinomycetota</taxon>
        <taxon>Actinomycetes</taxon>
        <taxon>Micrococcales</taxon>
        <taxon>Micrococcaceae</taxon>
        <taxon>Micrococcoides</taxon>
    </lineage>
</organism>
<keyword evidence="2" id="KW-1133">Transmembrane helix</keyword>
<keyword evidence="2" id="KW-0472">Membrane</keyword>
<feature type="region of interest" description="Disordered" evidence="1">
    <location>
        <begin position="35"/>
        <end position="55"/>
    </location>
</feature>
<evidence type="ECO:0000313" key="4">
    <source>
        <dbReference type="Proteomes" id="UP001589862"/>
    </source>
</evidence>
<feature type="transmembrane region" description="Helical" evidence="2">
    <location>
        <begin position="12"/>
        <end position="30"/>
    </location>
</feature>
<dbReference type="RefSeq" id="WP_377459163.1">
    <property type="nucleotide sequence ID" value="NZ_JBHLUB010000029.1"/>
</dbReference>
<evidence type="ECO:0000256" key="1">
    <source>
        <dbReference type="SAM" id="MobiDB-lite"/>
    </source>
</evidence>
<name>A0ABV6PAR1_9MICC</name>
<reference evidence="3 4" key="1">
    <citation type="submission" date="2024-09" db="EMBL/GenBank/DDBJ databases">
        <authorList>
            <person name="Sun Q."/>
            <person name="Mori K."/>
        </authorList>
    </citation>
    <scope>NUCLEOTIDE SEQUENCE [LARGE SCALE GENOMIC DNA]</scope>
    <source>
        <strain evidence="3 4">NCAIM B.02604</strain>
    </source>
</reference>
<evidence type="ECO:0008006" key="5">
    <source>
        <dbReference type="Google" id="ProtNLM"/>
    </source>
</evidence>
<proteinExistence type="predicted"/>
<evidence type="ECO:0000256" key="2">
    <source>
        <dbReference type="SAM" id="Phobius"/>
    </source>
</evidence>
<sequence length="55" mass="6266">MAAKQGRSNLPYLLGTAILGGLVSITVRALRDRKKADRLPQWAEQVRRHNRKKKV</sequence>